<name>A0ABY6KPA5_9ARAC</name>
<dbReference type="EMBL" id="CP092870">
    <property type="protein sequence ID" value="UYV70694.1"/>
    <property type="molecule type" value="Genomic_DNA"/>
</dbReference>
<evidence type="ECO:0000259" key="4">
    <source>
        <dbReference type="Pfam" id="PF00149"/>
    </source>
</evidence>
<dbReference type="Proteomes" id="UP001235939">
    <property type="component" value="Chromosome 08"/>
</dbReference>
<evidence type="ECO:0000313" key="6">
    <source>
        <dbReference type="EMBL" id="UYV70694.1"/>
    </source>
</evidence>
<evidence type="ECO:0000259" key="5">
    <source>
        <dbReference type="Pfam" id="PF02872"/>
    </source>
</evidence>
<organism evidence="6 7">
    <name type="scientific">Cordylochernes scorpioides</name>
    <dbReference type="NCBI Taxonomy" id="51811"/>
    <lineage>
        <taxon>Eukaryota</taxon>
        <taxon>Metazoa</taxon>
        <taxon>Ecdysozoa</taxon>
        <taxon>Arthropoda</taxon>
        <taxon>Chelicerata</taxon>
        <taxon>Arachnida</taxon>
        <taxon>Pseudoscorpiones</taxon>
        <taxon>Cheliferoidea</taxon>
        <taxon>Chernetidae</taxon>
        <taxon>Cordylochernes</taxon>
    </lineage>
</organism>
<feature type="domain" description="Calcineurin-like phosphoesterase" evidence="4">
    <location>
        <begin position="10"/>
        <end position="220"/>
    </location>
</feature>
<dbReference type="InterPro" id="IPR041821">
    <property type="entry name" value="CG11883_N"/>
</dbReference>
<accession>A0ABY6KPA5</accession>
<dbReference type="CDD" id="cd07406">
    <property type="entry name" value="MPP_CG11883_N"/>
    <property type="match status" value="1"/>
</dbReference>
<keyword evidence="3" id="KW-0378">Hydrolase</keyword>
<sequence length="579" mass="65003">MSPGPGTAVTILHFNDCYNVESRREEPVGGAARFATALRQFSHLDPLILFSGDIIAPSIMSTFTKGEQMLPVLNSLNIHCAVYGNHEFDFGVEHLSQFAAQTSFPWLMSNVLDTSTQRPLAEGRPWSVMFHGGRKFGLVGLVEEEWLATLATIEPDDVTYLDFVAEGRRLARFLKDKPTVLQEKVDYVIALTHMRTPNDSRLAANVDEIDLILGGHDHDYEIKKVNDKLIVKSGTDFRQFSRITLDFSRGTEVGVEVEAIDVTSEYAEDPTLAQQLEQYKHMVEGKMDDVLGVFHTDLDGRFSVIRTQESNLGNFVADVMLSATHSDLALLNSGTLRSDCLHPRGDFTLRDLVTVLPMMDSLIVLNVTGEVVWKCLENGVSQYPSLEGRFPQVSGVKFSFDPSRPPGQRVNPRYIKVGDEYLDLEQKYRLVTKSYMHKGRDGYDMLKDAEVLMGEDESPELRTAIQNHFQAIKVVTGAVHQKSRHRQSLVCLSRRHSIVKMYGEGPALPRNPLSRGFSLDAAGRRGLFLAQQKPSIDKIEHEQCLLEPRVEGRIRIHTEEVNVHSLSLPALPDLVLFQM</sequence>
<evidence type="ECO:0000313" key="7">
    <source>
        <dbReference type="Proteomes" id="UP001235939"/>
    </source>
</evidence>
<dbReference type="Gene3D" id="3.60.21.10">
    <property type="match status" value="1"/>
</dbReference>
<dbReference type="SUPFAM" id="SSF55816">
    <property type="entry name" value="5'-nucleotidase (syn. UDP-sugar hydrolase), C-terminal domain"/>
    <property type="match status" value="1"/>
</dbReference>
<dbReference type="InterPro" id="IPR036907">
    <property type="entry name" value="5'-Nucleotdase_C_sf"/>
</dbReference>
<dbReference type="InterPro" id="IPR006179">
    <property type="entry name" value="5_nucleotidase/apyrase"/>
</dbReference>
<keyword evidence="3" id="KW-0547">Nucleotide-binding</keyword>
<feature type="domain" description="5'-Nucleotidase C-terminal" evidence="5">
    <location>
        <begin position="301"/>
        <end position="448"/>
    </location>
</feature>
<reference evidence="6 7" key="1">
    <citation type="submission" date="2022-01" db="EMBL/GenBank/DDBJ databases">
        <title>A chromosomal length assembly of Cordylochernes scorpioides.</title>
        <authorList>
            <person name="Zeh D."/>
            <person name="Zeh J."/>
        </authorList>
    </citation>
    <scope>NUCLEOTIDE SEQUENCE [LARGE SCALE GENOMIC DNA]</scope>
    <source>
        <strain evidence="6">IN4F17</strain>
        <tissue evidence="6">Whole Body</tissue>
    </source>
</reference>
<comment type="similarity">
    <text evidence="1 3">Belongs to the 5'-nucleotidase family.</text>
</comment>
<keyword evidence="2" id="KW-0732">Signal</keyword>
<dbReference type="InterPro" id="IPR004843">
    <property type="entry name" value="Calcineurin-like_PHP"/>
</dbReference>
<gene>
    <name evidence="6" type="ORF">LAZ67_8000291</name>
</gene>
<dbReference type="PANTHER" id="PTHR11575:SF48">
    <property type="entry name" value="5'-NUCLEOTIDASE"/>
    <property type="match status" value="1"/>
</dbReference>
<evidence type="ECO:0000256" key="1">
    <source>
        <dbReference type="ARBA" id="ARBA00006654"/>
    </source>
</evidence>
<dbReference type="PRINTS" id="PR01607">
    <property type="entry name" value="APYRASEFAMLY"/>
</dbReference>
<dbReference type="Gene3D" id="3.90.780.10">
    <property type="entry name" value="5'-Nucleotidase, C-terminal domain"/>
    <property type="match status" value="1"/>
</dbReference>
<dbReference type="PANTHER" id="PTHR11575">
    <property type="entry name" value="5'-NUCLEOTIDASE-RELATED"/>
    <property type="match status" value="1"/>
</dbReference>
<evidence type="ECO:0000256" key="2">
    <source>
        <dbReference type="ARBA" id="ARBA00022729"/>
    </source>
</evidence>
<dbReference type="Pfam" id="PF02872">
    <property type="entry name" value="5_nucleotid_C"/>
    <property type="match status" value="1"/>
</dbReference>
<dbReference type="SUPFAM" id="SSF56300">
    <property type="entry name" value="Metallo-dependent phosphatases"/>
    <property type="match status" value="1"/>
</dbReference>
<protein>
    <recommendedName>
        <fullName evidence="8">5'-nucleotidase</fullName>
    </recommendedName>
</protein>
<dbReference type="InterPro" id="IPR008334">
    <property type="entry name" value="5'-Nucleotdase_C"/>
</dbReference>
<evidence type="ECO:0000256" key="3">
    <source>
        <dbReference type="RuleBase" id="RU362119"/>
    </source>
</evidence>
<dbReference type="InterPro" id="IPR029052">
    <property type="entry name" value="Metallo-depent_PP-like"/>
</dbReference>
<evidence type="ECO:0008006" key="8">
    <source>
        <dbReference type="Google" id="ProtNLM"/>
    </source>
</evidence>
<keyword evidence="7" id="KW-1185">Reference proteome</keyword>
<dbReference type="Pfam" id="PF00149">
    <property type="entry name" value="Metallophos"/>
    <property type="match status" value="1"/>
</dbReference>
<proteinExistence type="inferred from homology"/>